<protein>
    <submittedName>
        <fullName evidence="1">Uncharacterized protein</fullName>
    </submittedName>
</protein>
<sequence>MESNKTSSQIKHVSQITLEGQSSDLALLLYIKESVSISKLI</sequence>
<evidence type="ECO:0000313" key="1">
    <source>
        <dbReference type="EMBL" id="DAD81293.1"/>
    </source>
</evidence>
<proteinExistence type="predicted"/>
<dbReference type="EMBL" id="BK014898">
    <property type="protein sequence ID" value="DAD81293.1"/>
    <property type="molecule type" value="Genomic_DNA"/>
</dbReference>
<organism evidence="1">
    <name type="scientific">Siphoviridae sp. ctcfw7</name>
    <dbReference type="NCBI Taxonomy" id="2826394"/>
    <lineage>
        <taxon>Viruses</taxon>
        <taxon>Duplodnaviria</taxon>
        <taxon>Heunggongvirae</taxon>
        <taxon>Uroviricota</taxon>
        <taxon>Caudoviricetes</taxon>
    </lineage>
</organism>
<reference evidence="1" key="1">
    <citation type="journal article" date="2021" name="Proc. Natl. Acad. Sci. U.S.A.">
        <title>A Catalog of Tens of Thousands of Viruses from Human Metagenomes Reveals Hidden Associations with Chronic Diseases.</title>
        <authorList>
            <person name="Tisza M.J."/>
            <person name="Buck C.B."/>
        </authorList>
    </citation>
    <scope>NUCLEOTIDE SEQUENCE</scope>
    <source>
        <strain evidence="1">Ctcfw7</strain>
    </source>
</reference>
<accession>A0A8S5MG43</accession>
<name>A0A8S5MG43_9CAUD</name>